<feature type="region of interest" description="Disordered" evidence="1">
    <location>
        <begin position="36"/>
        <end position="115"/>
    </location>
</feature>
<evidence type="ECO:0000313" key="3">
    <source>
        <dbReference type="EMBL" id="TPG37096.1"/>
    </source>
</evidence>
<evidence type="ECO:0000313" key="4">
    <source>
        <dbReference type="Proteomes" id="UP000320095"/>
    </source>
</evidence>
<comment type="caution">
    <text evidence="3">The sequence shown here is derived from an EMBL/GenBank/DDBJ whole genome shotgun (WGS) entry which is preliminary data.</text>
</comment>
<dbReference type="AlphaFoldDB" id="A0A502EKT1"/>
<feature type="compositionally biased region" description="Low complexity" evidence="1">
    <location>
        <begin position="82"/>
        <end position="99"/>
    </location>
</feature>
<evidence type="ECO:0000256" key="2">
    <source>
        <dbReference type="SAM" id="SignalP"/>
    </source>
</evidence>
<feature type="compositionally biased region" description="Low complexity" evidence="1">
    <location>
        <begin position="36"/>
        <end position="50"/>
    </location>
</feature>
<dbReference type="RefSeq" id="WP_140688207.1">
    <property type="nucleotide sequence ID" value="NZ_RCZG01000001.1"/>
</dbReference>
<organism evidence="3 4">
    <name type="scientific">Mycolicibacterium hodleri</name>
    <dbReference type="NCBI Taxonomy" id="49897"/>
    <lineage>
        <taxon>Bacteria</taxon>
        <taxon>Bacillati</taxon>
        <taxon>Actinomycetota</taxon>
        <taxon>Actinomycetes</taxon>
        <taxon>Mycobacteriales</taxon>
        <taxon>Mycobacteriaceae</taxon>
        <taxon>Mycolicibacterium</taxon>
    </lineage>
</organism>
<dbReference type="EMBL" id="RCZG01000001">
    <property type="protein sequence ID" value="TPG37096.1"/>
    <property type="molecule type" value="Genomic_DNA"/>
</dbReference>
<gene>
    <name evidence="3" type="ORF">EAH80_04350</name>
</gene>
<proteinExistence type="predicted"/>
<evidence type="ECO:0000256" key="1">
    <source>
        <dbReference type="SAM" id="MobiDB-lite"/>
    </source>
</evidence>
<sequence>MTTLTTIDAIKKFATTAAIAGALGLAALGLAGTAAAAPAADSGSTTSSASEQAGPGSPTGDANVPASLKLQPALGADGSANAGPSTGTAQTTAQTPTSSVGNGRQSGDTADDSGTAANQILDFSNSSYSVYMNTLENLRQQINRTADTDSYQRVIPDIRRSERPASSTSVDEIPSDLRLRLGVG</sequence>
<feature type="chain" id="PRO_5021186415" evidence="2">
    <location>
        <begin position="37"/>
        <end position="184"/>
    </location>
</feature>
<dbReference type="Proteomes" id="UP000320095">
    <property type="component" value="Unassembled WGS sequence"/>
</dbReference>
<name>A0A502EKT1_9MYCO</name>
<feature type="signal peptide" evidence="2">
    <location>
        <begin position="1"/>
        <end position="36"/>
    </location>
</feature>
<protein>
    <submittedName>
        <fullName evidence="3">Uncharacterized protein</fullName>
    </submittedName>
</protein>
<keyword evidence="4" id="KW-1185">Reference proteome</keyword>
<keyword evidence="2" id="KW-0732">Signal</keyword>
<accession>A0A502EKT1</accession>
<reference evidence="3 4" key="1">
    <citation type="journal article" date="2019" name="Environ. Microbiol.">
        <title>Species interactions and distinct microbial communities in high Arctic permafrost affected cryosols are associated with the CH4 and CO2 gas fluxes.</title>
        <authorList>
            <person name="Altshuler I."/>
            <person name="Hamel J."/>
            <person name="Turney S."/>
            <person name="Magnuson E."/>
            <person name="Levesque R."/>
            <person name="Greer C."/>
            <person name="Whyte L.G."/>
        </authorList>
    </citation>
    <scope>NUCLEOTIDE SEQUENCE [LARGE SCALE GENOMIC DNA]</scope>
    <source>
        <strain evidence="3 4">S5.20</strain>
    </source>
</reference>